<keyword evidence="2" id="KW-1185">Reference proteome</keyword>
<comment type="caution">
    <text evidence="1">The sequence shown here is derived from an EMBL/GenBank/DDBJ whole genome shotgun (WGS) entry which is preliminary data.</text>
</comment>
<sequence>MSQLFFADKLRALSHFVYDLQSAVEVPTFVNRIVGPSVLCWHYPRVGCTVLLVLGHFWCLTSRASALRDIRSYCIRQSWGLDPLT</sequence>
<organism evidence="1 2">
    <name type="scientific">Amblyomma americanum</name>
    <name type="common">Lone star tick</name>
    <dbReference type="NCBI Taxonomy" id="6943"/>
    <lineage>
        <taxon>Eukaryota</taxon>
        <taxon>Metazoa</taxon>
        <taxon>Ecdysozoa</taxon>
        <taxon>Arthropoda</taxon>
        <taxon>Chelicerata</taxon>
        <taxon>Arachnida</taxon>
        <taxon>Acari</taxon>
        <taxon>Parasitiformes</taxon>
        <taxon>Ixodida</taxon>
        <taxon>Ixodoidea</taxon>
        <taxon>Ixodidae</taxon>
        <taxon>Amblyomminae</taxon>
        <taxon>Amblyomma</taxon>
    </lineage>
</organism>
<proteinExistence type="predicted"/>
<gene>
    <name evidence="1" type="ORF">V5799_000240</name>
</gene>
<protein>
    <submittedName>
        <fullName evidence="1">Uncharacterized protein</fullName>
    </submittedName>
</protein>
<evidence type="ECO:0000313" key="1">
    <source>
        <dbReference type="EMBL" id="KAK8757059.1"/>
    </source>
</evidence>
<name>A0AAQ4D3L9_AMBAM</name>
<dbReference type="Proteomes" id="UP001321473">
    <property type="component" value="Unassembled WGS sequence"/>
</dbReference>
<accession>A0AAQ4D3L9</accession>
<evidence type="ECO:0000313" key="2">
    <source>
        <dbReference type="Proteomes" id="UP001321473"/>
    </source>
</evidence>
<dbReference type="AlphaFoldDB" id="A0AAQ4D3L9"/>
<reference evidence="1 2" key="1">
    <citation type="journal article" date="2023" name="Arcadia Sci">
        <title>De novo assembly of a long-read Amblyomma americanum tick genome.</title>
        <authorList>
            <person name="Chou S."/>
            <person name="Poskanzer K.E."/>
            <person name="Rollins M."/>
            <person name="Thuy-Boun P.S."/>
        </authorList>
    </citation>
    <scope>NUCLEOTIDE SEQUENCE [LARGE SCALE GENOMIC DNA]</scope>
    <source>
        <strain evidence="1">F_SG_1</strain>
        <tissue evidence="1">Salivary glands</tissue>
    </source>
</reference>
<dbReference type="EMBL" id="JARKHS020035626">
    <property type="protein sequence ID" value="KAK8757059.1"/>
    <property type="molecule type" value="Genomic_DNA"/>
</dbReference>